<dbReference type="AlphaFoldDB" id="A0A5N5G3N3"/>
<evidence type="ECO:0000313" key="2">
    <source>
        <dbReference type="EMBL" id="KAB2608032.1"/>
    </source>
</evidence>
<comment type="caution">
    <text evidence="2">The sequence shown here is derived from an EMBL/GenBank/DDBJ whole genome shotgun (WGS) entry which is preliminary data.</text>
</comment>
<dbReference type="Proteomes" id="UP000327157">
    <property type="component" value="Chromosome 14"/>
</dbReference>
<dbReference type="PANTHER" id="PTHR31973">
    <property type="entry name" value="POLYPROTEIN, PUTATIVE-RELATED"/>
    <property type="match status" value="1"/>
</dbReference>
<feature type="domain" description="Transposase MuDR plant" evidence="1">
    <location>
        <begin position="78"/>
        <end position="145"/>
    </location>
</feature>
<organism evidence="2 3">
    <name type="scientific">Pyrus ussuriensis x Pyrus communis</name>
    <dbReference type="NCBI Taxonomy" id="2448454"/>
    <lineage>
        <taxon>Eukaryota</taxon>
        <taxon>Viridiplantae</taxon>
        <taxon>Streptophyta</taxon>
        <taxon>Embryophyta</taxon>
        <taxon>Tracheophyta</taxon>
        <taxon>Spermatophyta</taxon>
        <taxon>Magnoliopsida</taxon>
        <taxon>eudicotyledons</taxon>
        <taxon>Gunneridae</taxon>
        <taxon>Pentapetalae</taxon>
        <taxon>rosids</taxon>
        <taxon>fabids</taxon>
        <taxon>Rosales</taxon>
        <taxon>Rosaceae</taxon>
        <taxon>Amygdaloideae</taxon>
        <taxon>Maleae</taxon>
        <taxon>Pyrus</taxon>
    </lineage>
</organism>
<keyword evidence="3" id="KW-1185">Reference proteome</keyword>
<evidence type="ECO:0000313" key="3">
    <source>
        <dbReference type="Proteomes" id="UP000327157"/>
    </source>
</evidence>
<dbReference type="InterPro" id="IPR004332">
    <property type="entry name" value="Transposase_MuDR"/>
</dbReference>
<dbReference type="EMBL" id="SMOL01000553">
    <property type="protein sequence ID" value="KAB2608032.1"/>
    <property type="molecule type" value="Genomic_DNA"/>
</dbReference>
<accession>A0A5N5G3N3</accession>
<reference evidence="2 3" key="1">
    <citation type="submission" date="2019-09" db="EMBL/GenBank/DDBJ databases">
        <authorList>
            <person name="Ou C."/>
        </authorList>
    </citation>
    <scope>NUCLEOTIDE SEQUENCE [LARGE SCALE GENOMIC DNA]</scope>
    <source>
        <strain evidence="2">S2</strain>
        <tissue evidence="2">Leaf</tissue>
    </source>
</reference>
<protein>
    <recommendedName>
        <fullName evidence="1">Transposase MuDR plant domain-containing protein</fullName>
    </recommendedName>
</protein>
<evidence type="ECO:0000259" key="1">
    <source>
        <dbReference type="Pfam" id="PF03108"/>
    </source>
</evidence>
<name>A0A5N5G3N3_9ROSA</name>
<proteinExistence type="predicted"/>
<dbReference type="PANTHER" id="PTHR31973:SF188">
    <property type="entry name" value="POLYPROTEIN, PUTATIVE-RELATED"/>
    <property type="match status" value="1"/>
</dbReference>
<sequence>MDVSVMKFSCCAENIASIPVCVSMVQPVEQLDPISSPHDKQIFNYEGLKPSDDHADLGKFATPHGKTYLSHAWRNYISHVGQEFPGGVKEFRQKLMKYAVEMGFRYVYIRNDSERVTAECFNKDDEGCVWRVHAILNRPSRLFYIKSLNNVHTCKARFRDQKSIKMGSKIVASVLVDEIRTNPIVRPIDVVRDFKKNYGIGISYYNAWYGKELAKMKVHGDDTQSYSNCYQILVLKSRECNTCYPDNEHCKNKAQITKTKILEQQNHMTM</sequence>
<dbReference type="OrthoDB" id="1162097at2759"/>
<reference evidence="2 3" key="3">
    <citation type="submission" date="2019-11" db="EMBL/GenBank/DDBJ databases">
        <title>A de novo genome assembly of a pear dwarfing rootstock.</title>
        <authorList>
            <person name="Wang F."/>
            <person name="Wang J."/>
            <person name="Li S."/>
            <person name="Zhang Y."/>
            <person name="Fang M."/>
            <person name="Ma L."/>
            <person name="Zhao Y."/>
            <person name="Jiang S."/>
        </authorList>
    </citation>
    <scope>NUCLEOTIDE SEQUENCE [LARGE SCALE GENOMIC DNA]</scope>
    <source>
        <strain evidence="2">S2</strain>
        <tissue evidence="2">Leaf</tissue>
    </source>
</reference>
<dbReference type="Pfam" id="PF03108">
    <property type="entry name" value="DBD_Tnp_Mut"/>
    <property type="match status" value="1"/>
</dbReference>
<reference evidence="3" key="2">
    <citation type="submission" date="2019-10" db="EMBL/GenBank/DDBJ databases">
        <title>A de novo genome assembly of a pear dwarfing rootstock.</title>
        <authorList>
            <person name="Wang F."/>
            <person name="Wang J."/>
            <person name="Li S."/>
            <person name="Zhang Y."/>
            <person name="Fang M."/>
            <person name="Ma L."/>
            <person name="Zhao Y."/>
            <person name="Jiang S."/>
        </authorList>
    </citation>
    <scope>NUCLEOTIDE SEQUENCE [LARGE SCALE GENOMIC DNA]</scope>
</reference>
<gene>
    <name evidence="2" type="ORF">D8674_011200</name>
</gene>